<dbReference type="RefSeq" id="WP_011712495.1">
    <property type="nucleotide sequence ID" value="NC_008576.1"/>
</dbReference>
<proteinExistence type="predicted"/>
<dbReference type="AlphaFoldDB" id="A0L5U2"/>
<reference evidence="1 2" key="2">
    <citation type="journal article" date="2012" name="Int. J. Syst. Evol. Microbiol.">
        <title>Magnetococcus marinus gen. nov., sp. nov., a marine, magnetotactic bacterium that represents a novel lineage (Magnetococcaceae fam. nov.; Magnetococcales ord. nov.) at the base of the Alphaproteobacteria.</title>
        <authorList>
            <person name="Bazylinski D.A."/>
            <person name="Williams T.J."/>
            <person name="Lefevre C.T."/>
            <person name="Berg R.J."/>
            <person name="Zhang C.L."/>
            <person name="Bowser S.S."/>
            <person name="Dean A.J."/>
            <person name="Beveridge T.J."/>
        </authorList>
    </citation>
    <scope>NUCLEOTIDE SEQUENCE [LARGE SCALE GENOMIC DNA]</scope>
    <source>
        <strain evidence="2">ATCC BAA-1437 / JCM 17883 / MC-1</strain>
    </source>
</reference>
<gene>
    <name evidence="1" type="ordered locus">Mmc1_0816</name>
</gene>
<reference evidence="2" key="1">
    <citation type="journal article" date="2009" name="Appl. Environ. Microbiol.">
        <title>Complete genome sequence of the chemolithoautotrophic marine magnetotactic coccus strain MC-1.</title>
        <authorList>
            <person name="Schubbe S."/>
            <person name="Williams T.J."/>
            <person name="Xie G."/>
            <person name="Kiss H.E."/>
            <person name="Brettin T.S."/>
            <person name="Martinez D."/>
            <person name="Ross C.A."/>
            <person name="Schuler D."/>
            <person name="Cox B.L."/>
            <person name="Nealson K.H."/>
            <person name="Bazylinski D.A."/>
        </authorList>
    </citation>
    <scope>NUCLEOTIDE SEQUENCE [LARGE SCALE GENOMIC DNA]</scope>
    <source>
        <strain evidence="2">ATCC BAA-1437 / JCM 17883 / MC-1</strain>
    </source>
</reference>
<evidence type="ECO:0000313" key="2">
    <source>
        <dbReference type="Proteomes" id="UP000002586"/>
    </source>
</evidence>
<evidence type="ECO:0008006" key="3">
    <source>
        <dbReference type="Google" id="ProtNLM"/>
    </source>
</evidence>
<dbReference type="HOGENOM" id="CLU_2717593_0_0_5"/>
<dbReference type="OrthoDB" id="8482000at2"/>
<dbReference type="EMBL" id="CP000471">
    <property type="protein sequence ID" value="ABK43335.1"/>
    <property type="molecule type" value="Genomic_DNA"/>
</dbReference>
<dbReference type="Proteomes" id="UP000002586">
    <property type="component" value="Chromosome"/>
</dbReference>
<dbReference type="InterPro" id="IPR038062">
    <property type="entry name" value="ScdA-like_N_sf"/>
</dbReference>
<dbReference type="Gene3D" id="1.10.3910.10">
    <property type="entry name" value="SP0561-like"/>
    <property type="match status" value="1"/>
</dbReference>
<organism evidence="1 2">
    <name type="scientific">Magnetococcus marinus (strain ATCC BAA-1437 / JCM 17883 / MC-1)</name>
    <dbReference type="NCBI Taxonomy" id="156889"/>
    <lineage>
        <taxon>Bacteria</taxon>
        <taxon>Pseudomonadati</taxon>
        <taxon>Pseudomonadota</taxon>
        <taxon>Magnetococcia</taxon>
        <taxon>Magnetococcales</taxon>
        <taxon>Magnetococcaceae</taxon>
        <taxon>Magnetococcus</taxon>
    </lineage>
</organism>
<keyword evidence="2" id="KW-1185">Reference proteome</keyword>
<name>A0L5U2_MAGMM</name>
<accession>A0L5U2</accession>
<evidence type="ECO:0000313" key="1">
    <source>
        <dbReference type="EMBL" id="ABK43335.1"/>
    </source>
</evidence>
<dbReference type="SUPFAM" id="SSF140683">
    <property type="entry name" value="SP0561-like"/>
    <property type="match status" value="1"/>
</dbReference>
<dbReference type="KEGG" id="mgm:Mmc1_0816"/>
<protein>
    <recommendedName>
        <fullName evidence="3">DUF1858 domain-containing protein</fullName>
    </recommendedName>
</protein>
<sequence>MSDKPKQKSVSQLMEAYPGLEEALAKRGIECASCLASQVDTLGDVVRMYNIDAAGLLQEVEGLSAEEAGLPG</sequence>